<name>A0ACC3BL38_PYRYE</name>
<evidence type="ECO:0000313" key="1">
    <source>
        <dbReference type="EMBL" id="KAK1858303.1"/>
    </source>
</evidence>
<protein>
    <submittedName>
        <fullName evidence="1">Uncharacterized protein</fullName>
    </submittedName>
</protein>
<keyword evidence="2" id="KW-1185">Reference proteome</keyword>
<dbReference type="Proteomes" id="UP000798662">
    <property type="component" value="Chromosome 1"/>
</dbReference>
<proteinExistence type="predicted"/>
<evidence type="ECO:0000313" key="2">
    <source>
        <dbReference type="Proteomes" id="UP000798662"/>
    </source>
</evidence>
<comment type="caution">
    <text evidence="1">The sequence shown here is derived from an EMBL/GenBank/DDBJ whole genome shotgun (WGS) entry which is preliminary data.</text>
</comment>
<organism evidence="1 2">
    <name type="scientific">Pyropia yezoensis</name>
    <name type="common">Susabi-nori</name>
    <name type="synonym">Porphyra yezoensis</name>
    <dbReference type="NCBI Taxonomy" id="2788"/>
    <lineage>
        <taxon>Eukaryota</taxon>
        <taxon>Rhodophyta</taxon>
        <taxon>Bangiophyceae</taxon>
        <taxon>Bangiales</taxon>
        <taxon>Bangiaceae</taxon>
        <taxon>Pyropia</taxon>
    </lineage>
</organism>
<gene>
    <name evidence="1" type="ORF">I4F81_000912</name>
</gene>
<sequence length="218" mass="22393">MPPLGDQPVAVFFSVAIPPLDTRRFVRRLMRHCQLSPTVVVVAFVLLERARAADQRLALSGWNMHRLLLAALTVSCKSVERRNDESGDFALVGGLESGAEMVRLERVFLGILNWRVQVNQQALDVAEDRLLERFDESGADGGGAPAGTEAPPAGAPGGGIPPAGAAAGGDGETPAHALPPAGDAQGDAPGGKWTSGAGAAGGATDGTRGGGEDTVNQK</sequence>
<accession>A0ACC3BL38</accession>
<dbReference type="EMBL" id="CM020618">
    <property type="protein sequence ID" value="KAK1858303.1"/>
    <property type="molecule type" value="Genomic_DNA"/>
</dbReference>
<reference evidence="1" key="1">
    <citation type="submission" date="2019-11" db="EMBL/GenBank/DDBJ databases">
        <title>Nori genome reveals adaptations in red seaweeds to the harsh intertidal environment.</title>
        <authorList>
            <person name="Wang D."/>
            <person name="Mao Y."/>
        </authorList>
    </citation>
    <scope>NUCLEOTIDE SEQUENCE</scope>
    <source>
        <tissue evidence="1">Gametophyte</tissue>
    </source>
</reference>